<dbReference type="RefSeq" id="WP_136820686.1">
    <property type="nucleotide sequence ID" value="NZ_BMJX01000003.1"/>
</dbReference>
<feature type="chain" id="PRO_5020774879" description="SnoaL-like domain-containing protein" evidence="1">
    <location>
        <begin position="20"/>
        <end position="166"/>
    </location>
</feature>
<comment type="caution">
    <text evidence="3">The sequence shown here is derived from an EMBL/GenBank/DDBJ whole genome shotgun (WGS) entry which is preliminary data.</text>
</comment>
<reference evidence="3 4" key="1">
    <citation type="submission" date="2019-04" db="EMBL/GenBank/DDBJ databases">
        <title>Sphingobacterium olei sp. nov., isolated from oil-contaminated soil.</title>
        <authorList>
            <person name="Liu B."/>
        </authorList>
    </citation>
    <scope>NUCLEOTIDE SEQUENCE [LARGE SCALE GENOMIC DNA]</scope>
    <source>
        <strain evidence="3 4">Y3L14</strain>
    </source>
</reference>
<evidence type="ECO:0000313" key="4">
    <source>
        <dbReference type="Proteomes" id="UP000309872"/>
    </source>
</evidence>
<proteinExistence type="predicted"/>
<organism evidence="3 4">
    <name type="scientific">Sphingobacterium alkalisoli</name>
    <dbReference type="NCBI Taxonomy" id="1874115"/>
    <lineage>
        <taxon>Bacteria</taxon>
        <taxon>Pseudomonadati</taxon>
        <taxon>Bacteroidota</taxon>
        <taxon>Sphingobacteriia</taxon>
        <taxon>Sphingobacteriales</taxon>
        <taxon>Sphingobacteriaceae</taxon>
        <taxon>Sphingobacterium</taxon>
    </lineage>
</organism>
<feature type="domain" description="SnoaL-like" evidence="2">
    <location>
        <begin position="27"/>
        <end position="140"/>
    </location>
</feature>
<accession>A0A4U0H1T1</accession>
<dbReference type="Pfam" id="PF13474">
    <property type="entry name" value="SnoaL_3"/>
    <property type="match status" value="1"/>
</dbReference>
<sequence length="166" mass="19335">MKKYLLILFSFFLFPICFSQVRDTLAISKTLDRWHLAAGEANFNNYFDLLHAEAIFIGTDATERWNKVEFMKYAKPHFDKGRAWDFKSLRRFVNFSTDGKTAWVDELLDTQMKICRGSGILVLEDGKWLIIHYVLSLTIPNSIVDTILPLKAIPEDKIIEQIRSEK</sequence>
<dbReference type="Gene3D" id="3.10.450.50">
    <property type="match status" value="1"/>
</dbReference>
<dbReference type="OrthoDB" id="271716at2"/>
<dbReference type="EMBL" id="SUKA01000003">
    <property type="protein sequence ID" value="TJY65557.1"/>
    <property type="molecule type" value="Genomic_DNA"/>
</dbReference>
<dbReference type="AlphaFoldDB" id="A0A4U0H1T1"/>
<dbReference type="InterPro" id="IPR037401">
    <property type="entry name" value="SnoaL-like"/>
</dbReference>
<dbReference type="InterPro" id="IPR032710">
    <property type="entry name" value="NTF2-like_dom_sf"/>
</dbReference>
<feature type="signal peptide" evidence="1">
    <location>
        <begin position="1"/>
        <end position="19"/>
    </location>
</feature>
<keyword evidence="1" id="KW-0732">Signal</keyword>
<dbReference type="Proteomes" id="UP000309872">
    <property type="component" value="Unassembled WGS sequence"/>
</dbReference>
<evidence type="ECO:0000256" key="1">
    <source>
        <dbReference type="SAM" id="SignalP"/>
    </source>
</evidence>
<dbReference type="SUPFAM" id="SSF54427">
    <property type="entry name" value="NTF2-like"/>
    <property type="match status" value="1"/>
</dbReference>
<name>A0A4U0H1T1_9SPHI</name>
<evidence type="ECO:0000259" key="2">
    <source>
        <dbReference type="Pfam" id="PF13474"/>
    </source>
</evidence>
<protein>
    <recommendedName>
        <fullName evidence="2">SnoaL-like domain-containing protein</fullName>
    </recommendedName>
</protein>
<evidence type="ECO:0000313" key="3">
    <source>
        <dbReference type="EMBL" id="TJY65557.1"/>
    </source>
</evidence>
<gene>
    <name evidence="3" type="ORF">FAZ19_10495</name>
</gene>
<keyword evidence="4" id="KW-1185">Reference proteome</keyword>